<accession>A0A1Q9BR53</accession>
<dbReference type="Proteomes" id="UP000186817">
    <property type="component" value="Unassembled WGS sequence"/>
</dbReference>
<dbReference type="AlphaFoldDB" id="A0A1Q9BR53"/>
<feature type="non-terminal residue" evidence="2">
    <location>
        <position position="1"/>
    </location>
</feature>
<feature type="non-terminal residue" evidence="2">
    <location>
        <position position="73"/>
    </location>
</feature>
<evidence type="ECO:0000313" key="3">
    <source>
        <dbReference type="Proteomes" id="UP000186817"/>
    </source>
</evidence>
<evidence type="ECO:0000313" key="2">
    <source>
        <dbReference type="EMBL" id="OLP73166.1"/>
    </source>
</evidence>
<name>A0A1Q9BR53_SYMMI</name>
<keyword evidence="3" id="KW-1185">Reference proteome</keyword>
<feature type="compositionally biased region" description="Basic residues" evidence="1">
    <location>
        <begin position="34"/>
        <end position="47"/>
    </location>
</feature>
<protein>
    <submittedName>
        <fullName evidence="2">Uncharacterized protein</fullName>
    </submittedName>
</protein>
<gene>
    <name evidence="2" type="ORF">AK812_SmicGene47705</name>
</gene>
<proteinExistence type="predicted"/>
<sequence>QCRGGTRTNRFSSSRISLISPSLVIAGHTSTGCRGKRQWHIRKKRRPATMGGTRTNRFSSSRISLISPSLVIA</sequence>
<dbReference type="EMBL" id="LSRX01006183">
    <property type="protein sequence ID" value="OLP73166.1"/>
    <property type="molecule type" value="Genomic_DNA"/>
</dbReference>
<feature type="region of interest" description="Disordered" evidence="1">
    <location>
        <begin position="34"/>
        <end position="58"/>
    </location>
</feature>
<reference evidence="2 3" key="1">
    <citation type="submission" date="2016-02" db="EMBL/GenBank/DDBJ databases">
        <title>Genome analysis of coral dinoflagellate symbionts highlights evolutionary adaptations to a symbiotic lifestyle.</title>
        <authorList>
            <person name="Aranda M."/>
            <person name="Li Y."/>
            <person name="Liew Y.J."/>
            <person name="Baumgarten S."/>
            <person name="Simakov O."/>
            <person name="Wilson M."/>
            <person name="Piel J."/>
            <person name="Ashoor H."/>
            <person name="Bougouffa S."/>
            <person name="Bajic V.B."/>
            <person name="Ryu T."/>
            <person name="Ravasi T."/>
            <person name="Bayer T."/>
            <person name="Micklem G."/>
            <person name="Kim H."/>
            <person name="Bhak J."/>
            <person name="Lajeunesse T.C."/>
            <person name="Voolstra C.R."/>
        </authorList>
    </citation>
    <scope>NUCLEOTIDE SEQUENCE [LARGE SCALE GENOMIC DNA]</scope>
    <source>
        <strain evidence="2 3">CCMP2467</strain>
    </source>
</reference>
<organism evidence="2 3">
    <name type="scientific">Symbiodinium microadriaticum</name>
    <name type="common">Dinoflagellate</name>
    <name type="synonym">Zooxanthella microadriatica</name>
    <dbReference type="NCBI Taxonomy" id="2951"/>
    <lineage>
        <taxon>Eukaryota</taxon>
        <taxon>Sar</taxon>
        <taxon>Alveolata</taxon>
        <taxon>Dinophyceae</taxon>
        <taxon>Suessiales</taxon>
        <taxon>Symbiodiniaceae</taxon>
        <taxon>Symbiodinium</taxon>
    </lineage>
</organism>
<comment type="caution">
    <text evidence="2">The sequence shown here is derived from an EMBL/GenBank/DDBJ whole genome shotgun (WGS) entry which is preliminary data.</text>
</comment>
<evidence type="ECO:0000256" key="1">
    <source>
        <dbReference type="SAM" id="MobiDB-lite"/>
    </source>
</evidence>